<keyword evidence="1" id="KW-0479">Metal-binding</keyword>
<feature type="compositionally biased region" description="Low complexity" evidence="2">
    <location>
        <begin position="87"/>
        <end position="98"/>
    </location>
</feature>
<dbReference type="Proteomes" id="UP000077671">
    <property type="component" value="Unassembled WGS sequence"/>
</dbReference>
<proteinExistence type="predicted"/>
<dbReference type="InterPro" id="IPR013083">
    <property type="entry name" value="Znf_RING/FYVE/PHD"/>
</dbReference>
<sequence>MPAVRSSKSAASSAKPTDIITVDDSSDEDWDPKAKVLRVHARTGSSRAAGNKPSSSNENLHSGGRRRSKRQASKKADTGRKSKENTPISSPLRSSASSSKHRAPSAPPSPPPRQKDNKHIQTEMGNSSSSSDSAAGGRVEELQRKVDEHARETEKLKAAASEHNAQLEDLEIRSAVLASQVDSHVQTFSSIEQCLTCAICMDIHLRPFTIVPCGHNCCVRCLRPWLAINKTCPLCAVDVMRAFPNSDMQALAQLFLEAHPEKQHDEEDRNDAETMFMLAREASTVPNFVQLLPRHEQAARNEHAANPPPDQYQARPLAQYHVQLPDGPRPGLYAMANPAAQQAQRPAPLQAQNPPAVAQANYRDYFGAMFGR</sequence>
<evidence type="ECO:0000256" key="2">
    <source>
        <dbReference type="SAM" id="MobiDB-lite"/>
    </source>
</evidence>
<dbReference type="AlphaFoldDB" id="A0A177VBK3"/>
<dbReference type="GO" id="GO:0008270">
    <property type="term" value="F:zinc ion binding"/>
    <property type="evidence" value="ECO:0007669"/>
    <property type="project" value="UniProtKB-KW"/>
</dbReference>
<dbReference type="PANTHER" id="PTHR23327">
    <property type="entry name" value="RING FINGER PROTEIN 127"/>
    <property type="match status" value="1"/>
</dbReference>
<keyword evidence="1" id="KW-0863">Zinc-finger</keyword>
<evidence type="ECO:0000259" key="3">
    <source>
        <dbReference type="PROSITE" id="PS50089"/>
    </source>
</evidence>
<dbReference type="PROSITE" id="PS50089">
    <property type="entry name" value="ZF_RING_2"/>
    <property type="match status" value="1"/>
</dbReference>
<gene>
    <name evidence="5" type="ORF">A4X03_0g818</name>
    <name evidence="4" type="ORF">JKIAZH3_G6088</name>
</gene>
<feature type="compositionally biased region" description="Basic and acidic residues" evidence="2">
    <location>
        <begin position="74"/>
        <end position="84"/>
    </location>
</feature>
<keyword evidence="1" id="KW-0862">Zinc</keyword>
<evidence type="ECO:0000256" key="1">
    <source>
        <dbReference type="PROSITE-ProRule" id="PRU00175"/>
    </source>
</evidence>
<feature type="compositionally biased region" description="Basic residues" evidence="2">
    <location>
        <begin position="63"/>
        <end position="73"/>
    </location>
</feature>
<reference evidence="5" key="2">
    <citation type="journal article" date="2019" name="IMA Fungus">
        <title>Genome sequencing and comparison of five Tilletia species to identify candidate genes for the detection of regulated species infecting wheat.</title>
        <authorList>
            <person name="Nguyen H.D.T."/>
            <person name="Sultana T."/>
            <person name="Kesanakurti P."/>
            <person name="Hambleton S."/>
        </authorList>
    </citation>
    <scope>NUCLEOTIDE SEQUENCE</scope>
    <source>
        <strain evidence="5">DAOMC 238032</strain>
    </source>
</reference>
<dbReference type="Gene3D" id="3.30.40.10">
    <property type="entry name" value="Zinc/RING finger domain, C3HC4 (zinc finger)"/>
    <property type="match status" value="1"/>
</dbReference>
<dbReference type="SMART" id="SM00184">
    <property type="entry name" value="RING"/>
    <property type="match status" value="1"/>
</dbReference>
<dbReference type="PANTHER" id="PTHR23327:SF51">
    <property type="entry name" value="TRANSCRIPTIONAL REGULATOR OF YEAST FORM ADHERENCE 3"/>
    <property type="match status" value="1"/>
</dbReference>
<feature type="compositionally biased region" description="Low complexity" evidence="2">
    <location>
        <begin position="1"/>
        <end position="15"/>
    </location>
</feature>
<dbReference type="EMBL" id="LWDD02000056">
    <property type="protein sequence ID" value="KAE8264612.1"/>
    <property type="molecule type" value="Genomic_DNA"/>
</dbReference>
<dbReference type="InterPro" id="IPR001841">
    <property type="entry name" value="Znf_RING"/>
</dbReference>
<comment type="caution">
    <text evidence="5">The sequence shown here is derived from an EMBL/GenBank/DDBJ whole genome shotgun (WGS) entry which is preliminary data.</text>
</comment>
<keyword evidence="7" id="KW-1185">Reference proteome</keyword>
<reference evidence="4" key="3">
    <citation type="submission" date="2020-10" db="EMBL/GenBank/DDBJ databases">
        <authorList>
            <person name="Sedaghatjoo S."/>
        </authorList>
    </citation>
    <scope>NUCLEOTIDE SEQUENCE</scope>
    <source>
        <strain evidence="4">AZH3</strain>
    </source>
</reference>
<feature type="region of interest" description="Disordered" evidence="2">
    <location>
        <begin position="1"/>
        <end position="140"/>
    </location>
</feature>
<evidence type="ECO:0000313" key="6">
    <source>
        <dbReference type="Proteomes" id="UP000077671"/>
    </source>
</evidence>
<dbReference type="Proteomes" id="UP000836402">
    <property type="component" value="Unassembled WGS sequence"/>
</dbReference>
<accession>A0A177VBK3</accession>
<organism evidence="5 6">
    <name type="scientific">Tilletia caries</name>
    <name type="common">wheat bunt fungus</name>
    <dbReference type="NCBI Taxonomy" id="13290"/>
    <lineage>
        <taxon>Eukaryota</taxon>
        <taxon>Fungi</taxon>
        <taxon>Dikarya</taxon>
        <taxon>Basidiomycota</taxon>
        <taxon>Ustilaginomycotina</taxon>
        <taxon>Exobasidiomycetes</taxon>
        <taxon>Tilletiales</taxon>
        <taxon>Tilletiaceae</taxon>
        <taxon>Tilletia</taxon>
    </lineage>
</organism>
<protein>
    <recommendedName>
        <fullName evidence="3">RING-type domain-containing protein</fullName>
    </recommendedName>
</protein>
<reference evidence="5" key="1">
    <citation type="submission" date="2016-04" db="EMBL/GenBank/DDBJ databases">
        <authorList>
            <person name="Nguyen H.D."/>
            <person name="Kesanakurti P."/>
            <person name="Cullis J."/>
            <person name="Levesque C.A."/>
            <person name="Hambleton S."/>
        </authorList>
    </citation>
    <scope>NUCLEOTIDE SEQUENCE</scope>
    <source>
        <strain evidence="5">DAOMC 238032</strain>
    </source>
</reference>
<evidence type="ECO:0000313" key="5">
    <source>
        <dbReference type="EMBL" id="KAE8264612.1"/>
    </source>
</evidence>
<evidence type="ECO:0000313" key="4">
    <source>
        <dbReference type="EMBL" id="CAD6956545.1"/>
    </source>
</evidence>
<dbReference type="Pfam" id="PF13923">
    <property type="entry name" value="zf-C3HC4_2"/>
    <property type="match status" value="1"/>
</dbReference>
<name>A0A177VBK3_9BASI</name>
<feature type="domain" description="RING-type" evidence="3">
    <location>
        <begin position="197"/>
        <end position="235"/>
    </location>
</feature>
<dbReference type="SUPFAM" id="SSF57850">
    <property type="entry name" value="RING/U-box"/>
    <property type="match status" value="1"/>
</dbReference>
<feature type="compositionally biased region" description="Polar residues" evidence="2">
    <location>
        <begin position="43"/>
        <end position="60"/>
    </location>
</feature>
<dbReference type="EMBL" id="CAJHJG010006363">
    <property type="protein sequence ID" value="CAD6956545.1"/>
    <property type="molecule type" value="Genomic_DNA"/>
</dbReference>
<evidence type="ECO:0000313" key="7">
    <source>
        <dbReference type="Proteomes" id="UP000836402"/>
    </source>
</evidence>